<name>A0A1G9QLV1_9FIRM</name>
<dbReference type="Proteomes" id="UP000199476">
    <property type="component" value="Unassembled WGS sequence"/>
</dbReference>
<evidence type="ECO:0000313" key="1">
    <source>
        <dbReference type="EMBL" id="SDM12012.1"/>
    </source>
</evidence>
<dbReference type="Gene3D" id="3.40.1390.20">
    <property type="entry name" value="HprK N-terminal domain-like"/>
    <property type="match status" value="1"/>
</dbReference>
<evidence type="ECO:0000313" key="2">
    <source>
        <dbReference type="Proteomes" id="UP000199476"/>
    </source>
</evidence>
<accession>A0A1G9QLV1</accession>
<dbReference type="RefSeq" id="WP_089760986.1">
    <property type="nucleotide sequence ID" value="NZ_FNGO01000017.1"/>
</dbReference>
<organism evidence="1 2">
    <name type="scientific">Halarsenatibacter silvermanii</name>
    <dbReference type="NCBI Taxonomy" id="321763"/>
    <lineage>
        <taxon>Bacteria</taxon>
        <taxon>Bacillati</taxon>
        <taxon>Bacillota</taxon>
        <taxon>Clostridia</taxon>
        <taxon>Halanaerobiales</taxon>
        <taxon>Halarsenatibacteraceae</taxon>
        <taxon>Halarsenatibacter</taxon>
    </lineage>
</organism>
<proteinExistence type="predicted"/>
<dbReference type="EMBL" id="FNGO01000017">
    <property type="protein sequence ID" value="SDM12012.1"/>
    <property type="molecule type" value="Genomic_DNA"/>
</dbReference>
<keyword evidence="2" id="KW-1185">Reference proteome</keyword>
<reference evidence="1 2" key="1">
    <citation type="submission" date="2016-10" db="EMBL/GenBank/DDBJ databases">
        <authorList>
            <person name="de Groot N.N."/>
        </authorList>
    </citation>
    <scope>NUCLEOTIDE SEQUENCE [LARGE SCALE GENOMIC DNA]</scope>
    <source>
        <strain evidence="1 2">SLAS-1</strain>
    </source>
</reference>
<dbReference type="STRING" id="321763.SAMN04488692_11731"/>
<dbReference type="OrthoDB" id="9800390at2"/>
<protein>
    <recommendedName>
        <fullName evidence="3">DRTGG domain-containing protein</fullName>
    </recommendedName>
</protein>
<evidence type="ECO:0008006" key="3">
    <source>
        <dbReference type="Google" id="ProtNLM"/>
    </source>
</evidence>
<sequence length="118" mass="13142">MTIQDIEELLDLKTIVEGDSSLEVKTACGADLMSDVLAFSTRKTVLLTGLTNPQVVRTAEMVDIRVIIFVRDKNPEKKTVELARQKNIALYRASDSLFACCGILYQAGVQPEKIKSFY</sequence>
<dbReference type="InterPro" id="IPR028979">
    <property type="entry name" value="Ser_kin/Pase_Hpr-like_N_sf"/>
</dbReference>
<gene>
    <name evidence="1" type="ORF">SAMN04488692_11731</name>
</gene>
<dbReference type="AlphaFoldDB" id="A0A1G9QLV1"/>
<dbReference type="SUPFAM" id="SSF75138">
    <property type="entry name" value="HprK N-terminal domain-like"/>
    <property type="match status" value="1"/>
</dbReference>